<evidence type="ECO:0000313" key="2">
    <source>
        <dbReference type="EMBL" id="AMS03320.1"/>
    </source>
</evidence>
<proteinExistence type="predicted"/>
<dbReference type="GeneID" id="29125491"/>
<dbReference type="OrthoDB" id="26751at10239"/>
<protein>
    <submittedName>
        <fullName evidence="2">Uncharacterized protein</fullName>
    </submittedName>
</protein>
<organism evidence="2 3">
    <name type="scientific">Gordonia phage Kita</name>
    <dbReference type="NCBI Taxonomy" id="1821556"/>
    <lineage>
        <taxon>Viruses</taxon>
        <taxon>Duplodnaviria</taxon>
        <taxon>Heunggongvirae</taxon>
        <taxon>Uroviricota</taxon>
        <taxon>Caudoviricetes</taxon>
        <taxon>Nymbaxtervirinae</taxon>
        <taxon>Nymphadoravirus</taxon>
        <taxon>Nymphadoravirus kita</taxon>
    </lineage>
</organism>
<feature type="region of interest" description="Disordered" evidence="1">
    <location>
        <begin position="51"/>
        <end position="115"/>
    </location>
</feature>
<dbReference type="KEGG" id="vg:29125491"/>
<evidence type="ECO:0000256" key="1">
    <source>
        <dbReference type="SAM" id="MobiDB-lite"/>
    </source>
</evidence>
<sequence>MTVLRAREAFACSDAHGTPRVVRPGDLFDSTDPLVTGRETLFEPVEVATQRSEAVVAGGSSVESATAAPGEKRSVSPKVTTPEPKTAAATPEPKPAATKPTKSAATSSQKGASGA</sequence>
<dbReference type="Proteomes" id="UP000202906">
    <property type="component" value="Segment"/>
</dbReference>
<evidence type="ECO:0000313" key="3">
    <source>
        <dbReference type="Proteomes" id="UP000202906"/>
    </source>
</evidence>
<name>A0A142KB37_9CAUD</name>
<feature type="compositionally biased region" description="Low complexity" evidence="1">
    <location>
        <begin position="77"/>
        <end position="107"/>
    </location>
</feature>
<gene>
    <name evidence="2" type="primary">7</name>
    <name evidence="2" type="ORF">SEA_KITA_7</name>
</gene>
<reference evidence="2 3" key="1">
    <citation type="submission" date="2016-03" db="EMBL/GenBank/DDBJ databases">
        <authorList>
            <person name="Compagnoni E."/>
            <person name="Huggler K.G."/>
            <person name="Lange E.M."/>
            <person name="Pembridge E.P."/>
            <person name="Trunzo N.A."/>
            <person name="Shedlock K.A."/>
            <person name="Stanton A.J."/>
            <person name="Furbee E.C."/>
            <person name="Grubb S.R."/>
            <person name="Warner M.H."/>
            <person name="Montgomery M.T."/>
            <person name="Garlena R.A."/>
            <person name="Russell D.A."/>
            <person name="Pope W.H."/>
            <person name="Jacobs-Sera D."/>
            <person name="Hendrix R.W."/>
            <person name="Hatfull G.F."/>
        </authorList>
    </citation>
    <scope>NUCLEOTIDE SEQUENCE [LARGE SCALE GENOMIC DNA]</scope>
</reference>
<dbReference type="RefSeq" id="YP_009301368.1">
    <property type="nucleotide sequence ID" value="NC_031233.1"/>
</dbReference>
<dbReference type="EMBL" id="KU963257">
    <property type="protein sequence ID" value="AMS03320.1"/>
    <property type="molecule type" value="Genomic_DNA"/>
</dbReference>
<keyword evidence="3" id="KW-1185">Reference proteome</keyword>
<accession>A0A142KB37</accession>